<keyword evidence="1" id="KW-0732">Signal</keyword>
<accession>A0ABT4RCN0</accession>
<sequence length="117" mass="12938">MLRIGLVVALVLAFSAPAASADVLISAIPRTLVCGDAIAPGIWAQAGTRGSRTVRMRAIDDRTGKVWWRKTAKAPFDDWRYWHLPSGMDGECRPTTVVYKGPGFTTRYKIRFRSEGV</sequence>
<evidence type="ECO:0000313" key="3">
    <source>
        <dbReference type="Proteomes" id="UP001147700"/>
    </source>
</evidence>
<dbReference type="Proteomes" id="UP001147700">
    <property type="component" value="Unassembled WGS sequence"/>
</dbReference>
<dbReference type="EMBL" id="JAPCID010000002">
    <property type="protein sequence ID" value="MDA0136294.1"/>
    <property type="molecule type" value="Genomic_DNA"/>
</dbReference>
<name>A0ABT4RCN0_9ACTN</name>
<dbReference type="RefSeq" id="WP_270006148.1">
    <property type="nucleotide sequence ID" value="NZ_JAPCID010000002.1"/>
</dbReference>
<reference evidence="2" key="1">
    <citation type="submission" date="2022-10" db="EMBL/GenBank/DDBJ databases">
        <title>The WGS of Solirubrobacter sp. CPCC 204708.</title>
        <authorList>
            <person name="Jiang Z."/>
        </authorList>
    </citation>
    <scope>NUCLEOTIDE SEQUENCE</scope>
    <source>
        <strain evidence="2">CPCC 204708</strain>
    </source>
</reference>
<feature type="chain" id="PRO_5045525429" evidence="1">
    <location>
        <begin position="22"/>
        <end position="117"/>
    </location>
</feature>
<feature type="signal peptide" evidence="1">
    <location>
        <begin position="1"/>
        <end position="21"/>
    </location>
</feature>
<gene>
    <name evidence="2" type="ORF">OJ962_02210</name>
</gene>
<protein>
    <submittedName>
        <fullName evidence="2">Uncharacterized protein</fullName>
    </submittedName>
</protein>
<proteinExistence type="predicted"/>
<organism evidence="2 3">
    <name type="scientific">Solirubrobacter deserti</name>
    <dbReference type="NCBI Taxonomy" id="2282478"/>
    <lineage>
        <taxon>Bacteria</taxon>
        <taxon>Bacillati</taxon>
        <taxon>Actinomycetota</taxon>
        <taxon>Thermoleophilia</taxon>
        <taxon>Solirubrobacterales</taxon>
        <taxon>Solirubrobacteraceae</taxon>
        <taxon>Solirubrobacter</taxon>
    </lineage>
</organism>
<evidence type="ECO:0000256" key="1">
    <source>
        <dbReference type="SAM" id="SignalP"/>
    </source>
</evidence>
<evidence type="ECO:0000313" key="2">
    <source>
        <dbReference type="EMBL" id="MDA0136294.1"/>
    </source>
</evidence>
<keyword evidence="3" id="KW-1185">Reference proteome</keyword>
<comment type="caution">
    <text evidence="2">The sequence shown here is derived from an EMBL/GenBank/DDBJ whole genome shotgun (WGS) entry which is preliminary data.</text>
</comment>